<dbReference type="AlphaFoldDB" id="A0A8S0X6C9"/>
<proteinExistence type="predicted"/>
<gene>
    <name evidence="1" type="ORF">AAE3_LOCUS10946</name>
</gene>
<reference evidence="1 2" key="1">
    <citation type="submission" date="2020-01" db="EMBL/GenBank/DDBJ databases">
        <authorList>
            <person name="Gupta K D."/>
        </authorList>
    </citation>
    <scope>NUCLEOTIDE SEQUENCE [LARGE SCALE GENOMIC DNA]</scope>
</reference>
<evidence type="ECO:0000313" key="1">
    <source>
        <dbReference type="EMBL" id="CAA7268682.1"/>
    </source>
</evidence>
<organism evidence="1 2">
    <name type="scientific">Cyclocybe aegerita</name>
    <name type="common">Black poplar mushroom</name>
    <name type="synonym">Agrocybe aegerita</name>
    <dbReference type="NCBI Taxonomy" id="1973307"/>
    <lineage>
        <taxon>Eukaryota</taxon>
        <taxon>Fungi</taxon>
        <taxon>Dikarya</taxon>
        <taxon>Basidiomycota</taxon>
        <taxon>Agaricomycotina</taxon>
        <taxon>Agaricomycetes</taxon>
        <taxon>Agaricomycetidae</taxon>
        <taxon>Agaricales</taxon>
        <taxon>Agaricineae</taxon>
        <taxon>Bolbitiaceae</taxon>
        <taxon>Cyclocybe</taxon>
    </lineage>
</organism>
<sequence length="210" mass="22537">MSGGQAEESLLHGRVAVWLSMLGLSGRAGGLRGAKRAHWKYVDHLRCGATTRPNNVDGGRHAGLVHPRPAELLPNGISLLVAPPQLHRTCGVTDSGSTGLKSWAEARCSKSDARVTGTANSKSPRTFKGPRLPCETVSRKTRQTTLWQQTSQSVGRIAVDQASNASALNDIEISDPKPMHLLGTRILNCPHVVVSERVQGGGPFTIFMFM</sequence>
<dbReference type="EMBL" id="CACVBS010000069">
    <property type="protein sequence ID" value="CAA7268682.1"/>
    <property type="molecule type" value="Genomic_DNA"/>
</dbReference>
<evidence type="ECO:0000313" key="2">
    <source>
        <dbReference type="Proteomes" id="UP000467700"/>
    </source>
</evidence>
<protein>
    <submittedName>
        <fullName evidence="1">Uncharacterized protein</fullName>
    </submittedName>
</protein>
<name>A0A8S0X6C9_CYCAE</name>
<accession>A0A8S0X6C9</accession>
<keyword evidence="2" id="KW-1185">Reference proteome</keyword>
<comment type="caution">
    <text evidence="1">The sequence shown here is derived from an EMBL/GenBank/DDBJ whole genome shotgun (WGS) entry which is preliminary data.</text>
</comment>
<dbReference type="Proteomes" id="UP000467700">
    <property type="component" value="Unassembled WGS sequence"/>
</dbReference>